<protein>
    <recommendedName>
        <fullName evidence="2">Zinc finger Ogr/Delta-type domain-containing protein</fullName>
    </recommendedName>
</protein>
<evidence type="ECO:0000313" key="1">
    <source>
        <dbReference type="EMBL" id="GAI64768.1"/>
    </source>
</evidence>
<sequence length="59" mass="6907">MYFERKTAKCPVCGDEAEITTWKPPKGIDQRFREYRCTSQTCRAVFYLAGIYHTSKVKP</sequence>
<dbReference type="AlphaFoldDB" id="X1Q956"/>
<organism evidence="1">
    <name type="scientific">marine sediment metagenome</name>
    <dbReference type="NCBI Taxonomy" id="412755"/>
    <lineage>
        <taxon>unclassified sequences</taxon>
        <taxon>metagenomes</taxon>
        <taxon>ecological metagenomes</taxon>
    </lineage>
</organism>
<comment type="caution">
    <text evidence="1">The sequence shown here is derived from an EMBL/GenBank/DDBJ whole genome shotgun (WGS) entry which is preliminary data.</text>
</comment>
<evidence type="ECO:0008006" key="2">
    <source>
        <dbReference type="Google" id="ProtNLM"/>
    </source>
</evidence>
<dbReference type="EMBL" id="BARW01000456">
    <property type="protein sequence ID" value="GAI64768.1"/>
    <property type="molecule type" value="Genomic_DNA"/>
</dbReference>
<gene>
    <name evidence="1" type="ORF">S12H4_02018</name>
</gene>
<name>X1Q956_9ZZZZ</name>
<proteinExistence type="predicted"/>
<reference evidence="1" key="1">
    <citation type="journal article" date="2014" name="Front. Microbiol.">
        <title>High frequency of phylogenetically diverse reductive dehalogenase-homologous genes in deep subseafloor sedimentary metagenomes.</title>
        <authorList>
            <person name="Kawai M."/>
            <person name="Futagami T."/>
            <person name="Toyoda A."/>
            <person name="Takaki Y."/>
            <person name="Nishi S."/>
            <person name="Hori S."/>
            <person name="Arai W."/>
            <person name="Tsubouchi T."/>
            <person name="Morono Y."/>
            <person name="Uchiyama I."/>
            <person name="Ito T."/>
            <person name="Fujiyama A."/>
            <person name="Inagaki F."/>
            <person name="Takami H."/>
        </authorList>
    </citation>
    <scope>NUCLEOTIDE SEQUENCE</scope>
    <source>
        <strain evidence="1">Expedition CK06-06</strain>
    </source>
</reference>
<accession>X1Q956</accession>